<dbReference type="VEuPathDB" id="VectorBase:ASIC019406"/>
<reference evidence="4" key="2">
    <citation type="submission" date="2020-05" db="UniProtKB">
        <authorList>
            <consortium name="EnsemblMetazoa"/>
        </authorList>
    </citation>
    <scope>IDENTIFICATION</scope>
</reference>
<proteinExistence type="predicted"/>
<protein>
    <submittedName>
        <fullName evidence="3 4">Imidazole glycerol phosphate synthase cyclase subunit</fullName>
    </submittedName>
</protein>
<organism evidence="3">
    <name type="scientific">Anopheles sinensis</name>
    <name type="common">Mosquito</name>
    <dbReference type="NCBI Taxonomy" id="74873"/>
    <lineage>
        <taxon>Eukaryota</taxon>
        <taxon>Metazoa</taxon>
        <taxon>Ecdysozoa</taxon>
        <taxon>Arthropoda</taxon>
        <taxon>Hexapoda</taxon>
        <taxon>Insecta</taxon>
        <taxon>Pterygota</taxon>
        <taxon>Neoptera</taxon>
        <taxon>Endopterygota</taxon>
        <taxon>Diptera</taxon>
        <taxon>Nematocera</taxon>
        <taxon>Culicoidea</taxon>
        <taxon>Culicidae</taxon>
        <taxon>Anophelinae</taxon>
        <taxon>Anopheles</taxon>
    </lineage>
</organism>
<accession>A0A084WMA2</accession>
<feature type="compositionally biased region" description="Basic residues" evidence="1">
    <location>
        <begin position="37"/>
        <end position="46"/>
    </location>
</feature>
<dbReference type="AlphaFoldDB" id="A0A084WMA2"/>
<dbReference type="EnsemblMetazoa" id="ASIC019406-RA">
    <property type="protein sequence ID" value="ASIC019406-PA"/>
    <property type="gene ID" value="ASIC019406"/>
</dbReference>
<evidence type="ECO:0000313" key="3">
    <source>
        <dbReference type="EMBL" id="KFB51346.1"/>
    </source>
</evidence>
<feature type="compositionally biased region" description="Polar residues" evidence="1">
    <location>
        <begin position="47"/>
        <end position="57"/>
    </location>
</feature>
<feature type="signal peptide" evidence="2">
    <location>
        <begin position="1"/>
        <end position="25"/>
    </location>
</feature>
<dbReference type="EMBL" id="KE525351">
    <property type="protein sequence ID" value="KFB51346.1"/>
    <property type="molecule type" value="Genomic_DNA"/>
</dbReference>
<evidence type="ECO:0000313" key="5">
    <source>
        <dbReference type="Proteomes" id="UP000030765"/>
    </source>
</evidence>
<name>A0A084WMA2_ANOSI</name>
<dbReference type="Proteomes" id="UP000030765">
    <property type="component" value="Unassembled WGS sequence"/>
</dbReference>
<reference evidence="3 5" key="1">
    <citation type="journal article" date="2014" name="BMC Genomics">
        <title>Genome sequence of Anopheles sinensis provides insight into genetics basis of mosquito competence for malaria parasites.</title>
        <authorList>
            <person name="Zhou D."/>
            <person name="Zhang D."/>
            <person name="Ding G."/>
            <person name="Shi L."/>
            <person name="Hou Q."/>
            <person name="Ye Y."/>
            <person name="Xu Y."/>
            <person name="Zhou H."/>
            <person name="Xiong C."/>
            <person name="Li S."/>
            <person name="Yu J."/>
            <person name="Hong S."/>
            <person name="Yu X."/>
            <person name="Zou P."/>
            <person name="Chen C."/>
            <person name="Chang X."/>
            <person name="Wang W."/>
            <person name="Lv Y."/>
            <person name="Sun Y."/>
            <person name="Ma L."/>
            <person name="Shen B."/>
            <person name="Zhu C."/>
        </authorList>
    </citation>
    <scope>NUCLEOTIDE SEQUENCE [LARGE SCALE GENOMIC DNA]</scope>
</reference>
<dbReference type="EMBL" id="ATLV01024394">
    <property type="status" value="NOT_ANNOTATED_CDS"/>
    <property type="molecule type" value="Genomic_DNA"/>
</dbReference>
<feature type="chain" id="PRO_5010760027" evidence="2">
    <location>
        <begin position="26"/>
        <end position="64"/>
    </location>
</feature>
<gene>
    <name evidence="3" type="ORF">ZHAS_00019406</name>
</gene>
<keyword evidence="5" id="KW-1185">Reference proteome</keyword>
<evidence type="ECO:0000313" key="4">
    <source>
        <dbReference type="EnsemblMetazoa" id="ASIC019406-PA"/>
    </source>
</evidence>
<evidence type="ECO:0000256" key="2">
    <source>
        <dbReference type="SAM" id="SignalP"/>
    </source>
</evidence>
<evidence type="ECO:0000256" key="1">
    <source>
        <dbReference type="SAM" id="MobiDB-lite"/>
    </source>
</evidence>
<feature type="region of interest" description="Disordered" evidence="1">
    <location>
        <begin position="34"/>
        <end position="64"/>
    </location>
</feature>
<keyword evidence="2" id="KW-0732">Signal</keyword>
<sequence length="64" mass="7119">MNVTHRQEGTPLVLVMSWVLEIVLAKAITTSDIQPGRVKKRRKSQSCRKTISPTQLPKTAAFAT</sequence>